<dbReference type="InParanoid" id="G2XV81"/>
<feature type="domain" description="Nephrocystin 3-like N-terminal" evidence="2">
    <location>
        <begin position="14"/>
        <end position="171"/>
    </location>
</feature>
<reference evidence="4" key="1">
    <citation type="journal article" date="2011" name="PLoS Genet.">
        <title>Genomic analysis of the necrotrophic fungal pathogens Sclerotinia sclerotiorum and Botrytis cinerea.</title>
        <authorList>
            <person name="Amselem J."/>
            <person name="Cuomo C.A."/>
            <person name="van Kan J.A."/>
            <person name="Viaud M."/>
            <person name="Benito E.P."/>
            <person name="Couloux A."/>
            <person name="Coutinho P.M."/>
            <person name="de Vries R.P."/>
            <person name="Dyer P.S."/>
            <person name="Fillinger S."/>
            <person name="Fournier E."/>
            <person name="Gout L."/>
            <person name="Hahn M."/>
            <person name="Kohn L."/>
            <person name="Lapalu N."/>
            <person name="Plummer K.M."/>
            <person name="Pradier J.M."/>
            <person name="Quevillon E."/>
            <person name="Sharon A."/>
            <person name="Simon A."/>
            <person name="ten Have A."/>
            <person name="Tudzynski B."/>
            <person name="Tudzynski P."/>
            <person name="Wincker P."/>
            <person name="Andrew M."/>
            <person name="Anthouard V."/>
            <person name="Beever R.E."/>
            <person name="Beffa R."/>
            <person name="Benoit I."/>
            <person name="Bouzid O."/>
            <person name="Brault B."/>
            <person name="Chen Z."/>
            <person name="Choquer M."/>
            <person name="Collemare J."/>
            <person name="Cotton P."/>
            <person name="Danchin E.G."/>
            <person name="Da Silva C."/>
            <person name="Gautier A."/>
            <person name="Giraud C."/>
            <person name="Giraud T."/>
            <person name="Gonzalez C."/>
            <person name="Grossetete S."/>
            <person name="Guldener U."/>
            <person name="Henrissat B."/>
            <person name="Howlett B.J."/>
            <person name="Kodira C."/>
            <person name="Kretschmer M."/>
            <person name="Lappartient A."/>
            <person name="Leroch M."/>
            <person name="Levis C."/>
            <person name="Mauceli E."/>
            <person name="Neuveglise C."/>
            <person name="Oeser B."/>
            <person name="Pearson M."/>
            <person name="Poulain J."/>
            <person name="Poussereau N."/>
            <person name="Quesneville H."/>
            <person name="Rascle C."/>
            <person name="Schumacher J."/>
            <person name="Segurens B."/>
            <person name="Sexton A."/>
            <person name="Silva E."/>
            <person name="Sirven C."/>
            <person name="Soanes D.M."/>
            <person name="Talbot N.J."/>
            <person name="Templeton M."/>
            <person name="Yandava C."/>
            <person name="Yarden O."/>
            <person name="Zeng Q."/>
            <person name="Rollins J.A."/>
            <person name="Lebrun M.H."/>
            <person name="Dickman M."/>
        </authorList>
    </citation>
    <scope>NUCLEOTIDE SEQUENCE [LARGE SCALE GENOMIC DNA]</scope>
    <source>
        <strain evidence="4">T4</strain>
    </source>
</reference>
<organism evidence="3 4">
    <name type="scientific">Botryotinia fuckeliana (strain T4)</name>
    <name type="common">Noble rot fungus</name>
    <name type="synonym">Botrytis cinerea</name>
    <dbReference type="NCBI Taxonomy" id="999810"/>
    <lineage>
        <taxon>Eukaryota</taxon>
        <taxon>Fungi</taxon>
        <taxon>Dikarya</taxon>
        <taxon>Ascomycota</taxon>
        <taxon>Pezizomycotina</taxon>
        <taxon>Leotiomycetes</taxon>
        <taxon>Helotiales</taxon>
        <taxon>Sclerotiniaceae</taxon>
        <taxon>Botrytis</taxon>
    </lineage>
</organism>
<dbReference type="Pfam" id="PF24883">
    <property type="entry name" value="NPHP3_N"/>
    <property type="match status" value="1"/>
</dbReference>
<protein>
    <recommendedName>
        <fullName evidence="2">Nephrocystin 3-like N-terminal domain-containing protein</fullName>
    </recommendedName>
</protein>
<evidence type="ECO:0000256" key="1">
    <source>
        <dbReference type="ARBA" id="ARBA00022737"/>
    </source>
</evidence>
<accession>G2XV81</accession>
<dbReference type="EMBL" id="FQ790270">
    <property type="protein sequence ID" value="CCD44401.1"/>
    <property type="molecule type" value="Genomic_DNA"/>
</dbReference>
<dbReference type="InterPro" id="IPR056884">
    <property type="entry name" value="NPHP3-like_N"/>
</dbReference>
<dbReference type="InterPro" id="IPR027417">
    <property type="entry name" value="P-loop_NTPase"/>
</dbReference>
<dbReference type="Proteomes" id="UP000008177">
    <property type="component" value="Unplaced contigs"/>
</dbReference>
<evidence type="ECO:0000259" key="2">
    <source>
        <dbReference type="Pfam" id="PF24883"/>
    </source>
</evidence>
<evidence type="ECO:0000313" key="4">
    <source>
        <dbReference type="Proteomes" id="UP000008177"/>
    </source>
</evidence>
<proteinExistence type="predicted"/>
<dbReference type="OrthoDB" id="163438at2759"/>
<dbReference type="HOGENOM" id="CLU_1372002_0_0_1"/>
<dbReference type="PANTHER" id="PTHR10039:SF14">
    <property type="entry name" value="NACHT DOMAIN-CONTAINING PROTEIN"/>
    <property type="match status" value="1"/>
</dbReference>
<sequence length="199" mass="22537">MLDYQSFLPSRVDGTCEWVLNNPQYVRWLSEEEACSLWVSGYPGSGKTILSTFQLEYLGSSISSLGNKSIVCCFFCDEKIGAQRDAKAIIRSLIYQIVVRRRVLIKHVKAAYDMQGPHLTNNFNELWRIFTAIANDRKVGHVKVIVDAVDECEESTRDRLLRAIASLVAEKGSSSTHAYDNNRADVEALECVQFDFLFI</sequence>
<dbReference type="PANTHER" id="PTHR10039">
    <property type="entry name" value="AMELOGENIN"/>
    <property type="match status" value="1"/>
</dbReference>
<dbReference type="AlphaFoldDB" id="G2XV81"/>
<evidence type="ECO:0000313" key="3">
    <source>
        <dbReference type="EMBL" id="CCD44401.1"/>
    </source>
</evidence>
<dbReference type="Gene3D" id="3.40.50.300">
    <property type="entry name" value="P-loop containing nucleotide triphosphate hydrolases"/>
    <property type="match status" value="1"/>
</dbReference>
<dbReference type="STRING" id="999810.G2XV81"/>
<name>G2XV81_BOTF4</name>
<keyword evidence="1" id="KW-0677">Repeat</keyword>
<gene>
    <name evidence="3" type="ORF">BofuT4_P059810.1</name>
</gene>